<dbReference type="EMBL" id="FXTJ01000013">
    <property type="protein sequence ID" value="SMO98526.1"/>
    <property type="molecule type" value="Genomic_DNA"/>
</dbReference>
<dbReference type="Gene3D" id="3.40.50.150">
    <property type="entry name" value="Vaccinia Virus protein VP39"/>
    <property type="match status" value="1"/>
</dbReference>
<keyword evidence="2" id="KW-1185">Reference proteome</keyword>
<evidence type="ECO:0000313" key="2">
    <source>
        <dbReference type="Proteomes" id="UP000317484"/>
    </source>
</evidence>
<dbReference type="SUPFAM" id="SSF53335">
    <property type="entry name" value="S-adenosyl-L-methionine-dependent methyltransferases"/>
    <property type="match status" value="1"/>
</dbReference>
<evidence type="ECO:0000313" key="1">
    <source>
        <dbReference type="EMBL" id="SMO98526.1"/>
    </source>
</evidence>
<gene>
    <name evidence="1" type="ORF">SAMN06273567_11399</name>
</gene>
<sequence>MISTDGLRRVKRRWLGTAAARSSLVRRASFRLRWSSTRRLEPLSEWGFERGTPVDRLYIERFLEERRDLVHGRVLEVKEDLYASALGASVVDVLDIDPSNAEATVVGDLCDPATLPADRFDAAIVTQTLLYMSDPVVAVENLLRSLRAGASALVTVPALTRIAGAGDRWRFTPHGLREVVERAGGEALDVRSHGNVVTCRAFLLGAAAEELPTAVLDHDDPDFPLVVTAVVRKRPVSGLPAEG</sequence>
<accession>A0A521FQX8</accession>
<evidence type="ECO:0008006" key="3">
    <source>
        <dbReference type="Google" id="ProtNLM"/>
    </source>
</evidence>
<protein>
    <recommendedName>
        <fullName evidence="3">Methyltransferase domain-containing protein</fullName>
    </recommendedName>
</protein>
<proteinExistence type="predicted"/>
<organism evidence="1 2">
    <name type="scientific">Geodermatophilus aquaeductus</name>
    <dbReference type="NCBI Taxonomy" id="1564161"/>
    <lineage>
        <taxon>Bacteria</taxon>
        <taxon>Bacillati</taxon>
        <taxon>Actinomycetota</taxon>
        <taxon>Actinomycetes</taxon>
        <taxon>Geodermatophilales</taxon>
        <taxon>Geodermatophilaceae</taxon>
        <taxon>Geodermatophilus</taxon>
    </lineage>
</organism>
<dbReference type="Proteomes" id="UP000317484">
    <property type="component" value="Unassembled WGS sequence"/>
</dbReference>
<dbReference type="RefSeq" id="WP_142460748.1">
    <property type="nucleotide sequence ID" value="NZ_FXTJ01000013.1"/>
</dbReference>
<reference evidence="1 2" key="1">
    <citation type="submission" date="2017-05" db="EMBL/GenBank/DDBJ databases">
        <authorList>
            <person name="Varghese N."/>
            <person name="Submissions S."/>
        </authorList>
    </citation>
    <scope>NUCLEOTIDE SEQUENCE [LARGE SCALE GENOMIC DNA]</scope>
    <source>
        <strain evidence="1 2">DSM 46834</strain>
    </source>
</reference>
<dbReference type="AlphaFoldDB" id="A0A521FQX8"/>
<dbReference type="InterPro" id="IPR029063">
    <property type="entry name" value="SAM-dependent_MTases_sf"/>
</dbReference>
<name>A0A521FQX8_9ACTN</name>